<dbReference type="Pfam" id="PF05970">
    <property type="entry name" value="PIF1"/>
    <property type="match status" value="1"/>
</dbReference>
<dbReference type="GO" id="GO:0006281">
    <property type="term" value="P:DNA repair"/>
    <property type="evidence" value="ECO:0007669"/>
    <property type="project" value="UniProtKB-KW"/>
</dbReference>
<keyword evidence="1" id="KW-0547">Nucleotide-binding</keyword>
<name>A0A2V5IBG3_9EURO</name>
<dbReference type="GO" id="GO:0016887">
    <property type="term" value="F:ATP hydrolysis activity"/>
    <property type="evidence" value="ECO:0007669"/>
    <property type="project" value="RHEA"/>
</dbReference>
<dbReference type="AlphaFoldDB" id="A0A2V5IBG3"/>
<dbReference type="PANTHER" id="PTHR10492:SF57">
    <property type="entry name" value="ATP-DEPENDENT DNA HELICASE"/>
    <property type="match status" value="1"/>
</dbReference>
<dbReference type="InterPro" id="IPR010285">
    <property type="entry name" value="DNA_helicase_pif1-like_DEAD"/>
</dbReference>
<dbReference type="GO" id="GO:0000723">
    <property type="term" value="P:telomere maintenance"/>
    <property type="evidence" value="ECO:0007669"/>
    <property type="project" value="InterPro"/>
</dbReference>
<dbReference type="InterPro" id="IPR027417">
    <property type="entry name" value="P-loop_NTPase"/>
</dbReference>
<proteinExistence type="inferred from homology"/>
<evidence type="ECO:0000259" key="2">
    <source>
        <dbReference type="Pfam" id="PF05970"/>
    </source>
</evidence>
<comment type="similarity">
    <text evidence="1">Belongs to the helicase family.</text>
</comment>
<dbReference type="Proteomes" id="UP000248817">
    <property type="component" value="Unassembled WGS sequence"/>
</dbReference>
<dbReference type="Gene3D" id="3.40.50.300">
    <property type="entry name" value="P-loop containing nucleotide triphosphate hydrolases"/>
    <property type="match status" value="1"/>
</dbReference>
<keyword evidence="1" id="KW-0234">DNA repair</keyword>
<keyword evidence="1" id="KW-0227">DNA damage</keyword>
<comment type="catalytic activity">
    <reaction evidence="1">
        <text>ATP + H2O = ADP + phosphate + H(+)</text>
        <dbReference type="Rhea" id="RHEA:13065"/>
        <dbReference type="ChEBI" id="CHEBI:15377"/>
        <dbReference type="ChEBI" id="CHEBI:15378"/>
        <dbReference type="ChEBI" id="CHEBI:30616"/>
        <dbReference type="ChEBI" id="CHEBI:43474"/>
        <dbReference type="ChEBI" id="CHEBI:456216"/>
        <dbReference type="EC" id="5.6.2.3"/>
    </reaction>
</comment>
<evidence type="ECO:0000313" key="3">
    <source>
        <dbReference type="EMBL" id="PYI31564.1"/>
    </source>
</evidence>
<dbReference type="EMBL" id="KZ825501">
    <property type="protein sequence ID" value="PYI31564.1"/>
    <property type="molecule type" value="Genomic_DNA"/>
</dbReference>
<keyword evidence="1" id="KW-0067">ATP-binding</keyword>
<dbReference type="GO" id="GO:0006310">
    <property type="term" value="P:DNA recombination"/>
    <property type="evidence" value="ECO:0007669"/>
    <property type="project" value="UniProtKB-KW"/>
</dbReference>
<keyword evidence="1" id="KW-0233">DNA recombination</keyword>
<evidence type="ECO:0000256" key="1">
    <source>
        <dbReference type="RuleBase" id="RU363044"/>
    </source>
</evidence>
<dbReference type="GO" id="GO:0043139">
    <property type="term" value="F:5'-3' DNA helicase activity"/>
    <property type="evidence" value="ECO:0007669"/>
    <property type="project" value="UniProtKB-EC"/>
</dbReference>
<dbReference type="PANTHER" id="PTHR10492">
    <property type="match status" value="1"/>
</dbReference>
<sequence>MARTTLLPQDDGPPASQPADYVVRADELESQLNLRQREAVQGGTGKTFLYRAVYSKLRCVGKNVICVASSGVAALLLPHGSTAHSKFRIPLKLTEASTCAISLQSGLAAELRAVDLIIWDEVPMQHRFAFEAVHQRWDSPPGGGGRTQAISLHDQNVRLEPEREAHHSTLRPTVDDPLAGHFGQNRTEQLLRRKFHWIDLQDDASSLWKARKSTASEEVWDPALLRTIARASAALARNFVDAEKAHRVEHQIGHRHTKQHILSLNLRKPTARARANQTTLKRRHAEIQQIAINKSP</sequence>
<feature type="domain" description="DNA helicase Pif1-like DEAD-box helicase" evidence="2">
    <location>
        <begin position="42"/>
        <end position="134"/>
    </location>
</feature>
<organism evidence="3 4">
    <name type="scientific">Aspergillus indologenus CBS 114.80</name>
    <dbReference type="NCBI Taxonomy" id="1450541"/>
    <lineage>
        <taxon>Eukaryota</taxon>
        <taxon>Fungi</taxon>
        <taxon>Dikarya</taxon>
        <taxon>Ascomycota</taxon>
        <taxon>Pezizomycotina</taxon>
        <taxon>Eurotiomycetes</taxon>
        <taxon>Eurotiomycetidae</taxon>
        <taxon>Eurotiales</taxon>
        <taxon>Aspergillaceae</taxon>
        <taxon>Aspergillus</taxon>
        <taxon>Aspergillus subgen. Circumdati</taxon>
    </lineage>
</organism>
<dbReference type="EC" id="5.6.2.3" evidence="1"/>
<accession>A0A2V5IBG3</accession>
<protein>
    <recommendedName>
        <fullName evidence="1">ATP-dependent DNA helicase</fullName>
        <ecNumber evidence="1">5.6.2.3</ecNumber>
    </recommendedName>
</protein>
<evidence type="ECO:0000313" key="4">
    <source>
        <dbReference type="Proteomes" id="UP000248817"/>
    </source>
</evidence>
<keyword evidence="1" id="KW-0378">Hydrolase</keyword>
<comment type="cofactor">
    <cofactor evidence="1">
        <name>Mg(2+)</name>
        <dbReference type="ChEBI" id="CHEBI:18420"/>
    </cofactor>
</comment>
<gene>
    <name evidence="3" type="ORF">BP00DRAFT_456891</name>
</gene>
<keyword evidence="1" id="KW-0347">Helicase</keyword>
<dbReference type="GO" id="GO:0005524">
    <property type="term" value="F:ATP binding"/>
    <property type="evidence" value="ECO:0007669"/>
    <property type="project" value="UniProtKB-KW"/>
</dbReference>
<reference evidence="3 4" key="1">
    <citation type="submission" date="2018-02" db="EMBL/GenBank/DDBJ databases">
        <title>The genomes of Aspergillus section Nigri reveals drivers in fungal speciation.</title>
        <authorList>
            <consortium name="DOE Joint Genome Institute"/>
            <person name="Vesth T.C."/>
            <person name="Nybo J."/>
            <person name="Theobald S."/>
            <person name="Brandl J."/>
            <person name="Frisvad J.C."/>
            <person name="Nielsen K.F."/>
            <person name="Lyhne E.K."/>
            <person name="Kogle M.E."/>
            <person name="Kuo A."/>
            <person name="Riley R."/>
            <person name="Clum A."/>
            <person name="Nolan M."/>
            <person name="Lipzen A."/>
            <person name="Salamov A."/>
            <person name="Henrissat B."/>
            <person name="Wiebenga A."/>
            <person name="De vries R.P."/>
            <person name="Grigoriev I.V."/>
            <person name="Mortensen U.H."/>
            <person name="Andersen M.R."/>
            <person name="Baker S.E."/>
        </authorList>
    </citation>
    <scope>NUCLEOTIDE SEQUENCE [LARGE SCALE GENOMIC DNA]</scope>
    <source>
        <strain evidence="3 4">CBS 114.80</strain>
    </source>
</reference>
<dbReference type="SUPFAM" id="SSF52540">
    <property type="entry name" value="P-loop containing nucleoside triphosphate hydrolases"/>
    <property type="match status" value="1"/>
</dbReference>
<keyword evidence="4" id="KW-1185">Reference proteome</keyword>